<dbReference type="RefSeq" id="WP_337717569.1">
    <property type="nucleotide sequence ID" value="NZ_JBBEUB010000009.1"/>
</dbReference>
<proteinExistence type="predicted"/>
<comment type="caution">
    <text evidence="1">The sequence shown here is derived from an EMBL/GenBank/DDBJ whole genome shotgun (WGS) entry which is preliminary data.</text>
</comment>
<dbReference type="Proteomes" id="UP001378956">
    <property type="component" value="Unassembled WGS sequence"/>
</dbReference>
<organism evidence="1 2">
    <name type="scientific">Pedobacter panaciterrae</name>
    <dbReference type="NCBI Taxonomy" id="363849"/>
    <lineage>
        <taxon>Bacteria</taxon>
        <taxon>Pseudomonadati</taxon>
        <taxon>Bacteroidota</taxon>
        <taxon>Sphingobacteriia</taxon>
        <taxon>Sphingobacteriales</taxon>
        <taxon>Sphingobacteriaceae</taxon>
        <taxon>Pedobacter</taxon>
    </lineage>
</organism>
<dbReference type="EMBL" id="JBBEUB010000009">
    <property type="protein sequence ID" value="MEJ2905073.1"/>
    <property type="molecule type" value="Genomic_DNA"/>
</dbReference>
<sequence length="67" mass="7905">MNAELAQLRKDNQRLKEHLQSSVSLMEKYKREFGLVDEETFTEIKSVVEGKRFNAKDFDVQDRNGEQ</sequence>
<name>A0ABU8NV04_9SPHI</name>
<accession>A0ABU8NV04</accession>
<evidence type="ECO:0000313" key="1">
    <source>
        <dbReference type="EMBL" id="MEJ2905073.1"/>
    </source>
</evidence>
<reference evidence="1 2" key="1">
    <citation type="submission" date="2024-03" db="EMBL/GenBank/DDBJ databases">
        <title>Sequence of Lycoming College Course Isolates.</title>
        <authorList>
            <person name="Plotts O."/>
            <person name="Newman J."/>
        </authorList>
    </citation>
    <scope>NUCLEOTIDE SEQUENCE [LARGE SCALE GENOMIC DNA]</scope>
    <source>
        <strain evidence="1 2">CJB-3</strain>
    </source>
</reference>
<gene>
    <name evidence="1" type="ORF">WAE58_21690</name>
</gene>
<keyword evidence="2" id="KW-1185">Reference proteome</keyword>
<protein>
    <submittedName>
        <fullName evidence="1">Uncharacterized protein</fullName>
    </submittedName>
</protein>
<evidence type="ECO:0000313" key="2">
    <source>
        <dbReference type="Proteomes" id="UP001378956"/>
    </source>
</evidence>